<accession>A0A9W4DXC5</accession>
<comment type="caution">
    <text evidence="1">The sequence shown here is derived from an EMBL/GenBank/DDBJ whole genome shotgun (WGS) entry which is preliminary data.</text>
</comment>
<proteinExistence type="predicted"/>
<keyword evidence="2" id="KW-1185">Reference proteome</keyword>
<dbReference type="EMBL" id="CAJSLV010000090">
    <property type="protein sequence ID" value="CAG6397613.1"/>
    <property type="molecule type" value="Genomic_DNA"/>
</dbReference>
<protein>
    <submittedName>
        <fullName evidence="1">Uncharacterized protein</fullName>
    </submittedName>
</protein>
<sequence length="71" mass="8411">MPFRATLLLLTVTTGRRVAGRQWAYLIIWDTALGPFTYDPEHERRACVPVGEGQLQQQRLRQCVRDLRWWI</sequence>
<dbReference type="Proteomes" id="UP001152519">
    <property type="component" value="Unassembled WGS sequence"/>
</dbReference>
<evidence type="ECO:0000313" key="1">
    <source>
        <dbReference type="EMBL" id="CAG6397613.1"/>
    </source>
</evidence>
<evidence type="ECO:0000313" key="2">
    <source>
        <dbReference type="Proteomes" id="UP001152519"/>
    </source>
</evidence>
<reference evidence="1" key="1">
    <citation type="submission" date="2021-05" db="EMBL/GenBank/DDBJ databases">
        <authorList>
            <person name="Arsene-Ploetze F."/>
        </authorList>
    </citation>
    <scope>NUCLEOTIDE SEQUENCE</scope>
    <source>
        <strain evidence="1">DSM 42138</strain>
    </source>
</reference>
<gene>
    <name evidence="1" type="ORF">SCOCK_580039</name>
</gene>
<name>A0A9W4DXC5_9ACTN</name>
<dbReference type="AlphaFoldDB" id="A0A9W4DXC5"/>
<organism evidence="1 2">
    <name type="scientific">Actinacidiphila cocklensis</name>
    <dbReference type="NCBI Taxonomy" id="887465"/>
    <lineage>
        <taxon>Bacteria</taxon>
        <taxon>Bacillati</taxon>
        <taxon>Actinomycetota</taxon>
        <taxon>Actinomycetes</taxon>
        <taxon>Kitasatosporales</taxon>
        <taxon>Streptomycetaceae</taxon>
        <taxon>Actinacidiphila</taxon>
    </lineage>
</organism>